<dbReference type="EMBL" id="MWBO01000042">
    <property type="protein sequence ID" value="OQA52176.1"/>
    <property type="molecule type" value="Genomic_DNA"/>
</dbReference>
<evidence type="ECO:0000313" key="2">
    <source>
        <dbReference type="EMBL" id="OQA52176.1"/>
    </source>
</evidence>
<reference evidence="2" key="1">
    <citation type="submission" date="2017-02" db="EMBL/GenBank/DDBJ databases">
        <title>Delving into the versatile metabolic prowess of the omnipresent phylum Bacteroidetes.</title>
        <authorList>
            <person name="Nobu M.K."/>
            <person name="Mei R."/>
            <person name="Narihiro T."/>
            <person name="Kuroda K."/>
            <person name="Liu W.-T."/>
        </authorList>
    </citation>
    <scope>NUCLEOTIDE SEQUENCE</scope>
    <source>
        <strain evidence="2">ADurb.Bin280</strain>
    </source>
</reference>
<comment type="caution">
    <text evidence="2">The sequence shown here is derived from an EMBL/GenBank/DDBJ whole genome shotgun (WGS) entry which is preliminary data.</text>
</comment>
<keyword evidence="1" id="KW-0812">Transmembrane</keyword>
<evidence type="ECO:0000256" key="1">
    <source>
        <dbReference type="SAM" id="Phobius"/>
    </source>
</evidence>
<dbReference type="Proteomes" id="UP000485367">
    <property type="component" value="Unassembled WGS sequence"/>
</dbReference>
<feature type="transmembrane region" description="Helical" evidence="1">
    <location>
        <begin position="21"/>
        <end position="38"/>
    </location>
</feature>
<keyword evidence="1" id="KW-1133">Transmembrane helix</keyword>
<keyword evidence="1" id="KW-0472">Membrane</keyword>
<protein>
    <submittedName>
        <fullName evidence="2">Uncharacterized protein</fullName>
    </submittedName>
</protein>
<proteinExistence type="predicted"/>
<accession>A0A1V5SCD3</accession>
<dbReference type="AlphaFoldDB" id="A0A1V5SCD3"/>
<organism evidence="2">
    <name type="scientific">candidate division WS2 bacterium ADurb.Bin280</name>
    <dbReference type="NCBI Taxonomy" id="1852829"/>
    <lineage>
        <taxon>Bacteria</taxon>
        <taxon>candidate division WS2</taxon>
    </lineage>
</organism>
<name>A0A1V5SCD3_9BACT</name>
<gene>
    <name evidence="2" type="ORF">BWY43_00600</name>
</gene>
<sequence length="190" mass="22051">MPIFGTYHTERIRGMNRREKIGATIIGFLLVLVCIWLVQLSAESEKRELAEGEALVEEVKIFLDSAEETPFVTGKGYEVSKEREIYITRVTPISAEKTSFHIRAFGYPKDMIFEVPRDRMSEFVWFLVGNSRHREPEDTQVRRMVYEVEGWMLYRTTYYGPLPSGESVEVATFKCDDKGAKALLKWLTEH</sequence>